<dbReference type="Gene3D" id="3.20.20.410">
    <property type="entry name" value="Protein of unknown function UPF0759"/>
    <property type="match status" value="1"/>
</dbReference>
<proteinExistence type="predicted"/>
<comment type="caution">
    <text evidence="1">The sequence shown here is derived from an EMBL/GenBank/DDBJ whole genome shotgun (WGS) entry which is preliminary data.</text>
</comment>
<dbReference type="Pfam" id="PF01904">
    <property type="entry name" value="DUF72"/>
    <property type="match status" value="1"/>
</dbReference>
<dbReference type="PANTHER" id="PTHR30348">
    <property type="entry name" value="UNCHARACTERIZED PROTEIN YECE"/>
    <property type="match status" value="1"/>
</dbReference>
<dbReference type="EMBL" id="JBBEUB010000003">
    <property type="protein sequence ID" value="MEJ2902843.1"/>
    <property type="molecule type" value="Genomic_DNA"/>
</dbReference>
<organism evidence="1 2">
    <name type="scientific">Pedobacter panaciterrae</name>
    <dbReference type="NCBI Taxonomy" id="363849"/>
    <lineage>
        <taxon>Bacteria</taxon>
        <taxon>Pseudomonadati</taxon>
        <taxon>Bacteroidota</taxon>
        <taxon>Sphingobacteriia</taxon>
        <taxon>Sphingobacteriales</taxon>
        <taxon>Sphingobacteriaceae</taxon>
        <taxon>Pedobacter</taxon>
    </lineage>
</organism>
<name>A0ABU8NLT4_9SPHI</name>
<reference evidence="1 2" key="1">
    <citation type="submission" date="2024-03" db="EMBL/GenBank/DDBJ databases">
        <title>Sequence of Lycoming College Course Isolates.</title>
        <authorList>
            <person name="Plotts O."/>
            <person name="Newman J."/>
        </authorList>
    </citation>
    <scope>NUCLEOTIDE SEQUENCE [LARGE SCALE GENOMIC DNA]</scope>
    <source>
        <strain evidence="1 2">CJB-3</strain>
    </source>
</reference>
<protein>
    <submittedName>
        <fullName evidence="1">DUF72 domain-containing protein</fullName>
    </submittedName>
</protein>
<gene>
    <name evidence="1" type="ORF">WAE58_10425</name>
</gene>
<dbReference type="InterPro" id="IPR002763">
    <property type="entry name" value="DUF72"/>
</dbReference>
<dbReference type="Proteomes" id="UP001378956">
    <property type="component" value="Unassembled WGS sequence"/>
</dbReference>
<dbReference type="SUPFAM" id="SSF117396">
    <property type="entry name" value="TM1631-like"/>
    <property type="match status" value="1"/>
</dbReference>
<keyword evidence="2" id="KW-1185">Reference proteome</keyword>
<dbReference type="PANTHER" id="PTHR30348:SF4">
    <property type="entry name" value="DUF72 DOMAIN-CONTAINING PROTEIN"/>
    <property type="match status" value="1"/>
</dbReference>
<dbReference type="InterPro" id="IPR036520">
    <property type="entry name" value="UPF0759_sf"/>
</dbReference>
<sequence>MKSYLANYYSGTSGLLLPVRNKLFYPEEFKDKSRLCFYSSIMNSIEVNSSFYKVPMASTVKKWAEDVPETFRFTFKLSKEITHNKELAFDPQAVSAFMEVISFVGDKRGCVLVQFPPSVRIGNLKQLELLMSVLRKSDPHYTWNIALEFRHVSLYSDVVYRLLEDYRMAMVIQDKPPAVTPMMESELPFVYLRFHGPGGSYRGSYEDELLYEYASYINDWISEGKTVYSYFNNTMGEAISNLFTLSDLVGTLALNNN</sequence>
<dbReference type="RefSeq" id="WP_288881201.1">
    <property type="nucleotide sequence ID" value="NZ_CBFGNQ010000006.1"/>
</dbReference>
<evidence type="ECO:0000313" key="1">
    <source>
        <dbReference type="EMBL" id="MEJ2902843.1"/>
    </source>
</evidence>
<evidence type="ECO:0000313" key="2">
    <source>
        <dbReference type="Proteomes" id="UP001378956"/>
    </source>
</evidence>
<accession>A0ABU8NLT4</accession>